<sequence length="626" mass="71820">MLQVDQISKAYGDRLLFSNISFSIEEGEKVGLIAANGTGKTTLLRILVGEETPDTGFITKRRDIKIVYLPQKTVLPRGGSILEACFNSLDKVASLVGEWRKASMQGDTATIERLLPQMDALQAWDYERKAEEILHRLSVPDLSRPVDSLSGGEQKRVALAGVLLTEPDLLILDEPTNHLDLEVIEWLEKYLSRSKLALLLVTHDRYFLDRVCSSFMELTPLKAYSYQCGFERYLERRIERIEAEREAAQKANNLYRRELEWMRRQPQARGGKQKARKDAFYELQQLITPPKEECGPQLSADKVYLGNKIFSAQGVNFSFGEKVILKDFEYIFARYDKVGIVGPNGVGKTSFLKLLLGELLPDKGCFDIGETVRFGYFSQQGGNFPPDKRVIEVMTDIADNISLPEGERTISASQMLTRFLFTPERQYTPIEKLSGGELRRLYLCTVLVQSPNFLILDEPTNDLDLITLGVLEEYLREFKGCLIIVSHDRYFMDALVEHLFVFEGDGIVRDFPGNYSQYREWKEQLLALETNRLEQEKQKKNAVALQENERRKERKQKRSYKEEKEFECLEQEIAMLEEKTAELSRQMSSGTLSSDHLLSVGREYEELSNLLEEKSMRWLELSELGA</sequence>
<evidence type="ECO:0000256" key="4">
    <source>
        <dbReference type="SAM" id="MobiDB-lite"/>
    </source>
</evidence>
<dbReference type="InterPro" id="IPR037118">
    <property type="entry name" value="Val-tRNA_synth_C_sf"/>
</dbReference>
<dbReference type="Proteomes" id="UP000030134">
    <property type="component" value="Unassembled WGS sequence"/>
</dbReference>
<dbReference type="SMART" id="SM00382">
    <property type="entry name" value="AAA"/>
    <property type="match status" value="2"/>
</dbReference>
<keyword evidence="1" id="KW-0547">Nucleotide-binding</keyword>
<name>A0A0A2GEQ1_9PORP</name>
<feature type="domain" description="ABC transporter" evidence="5">
    <location>
        <begin position="310"/>
        <end position="529"/>
    </location>
</feature>
<evidence type="ECO:0000256" key="1">
    <source>
        <dbReference type="ARBA" id="ARBA00022741"/>
    </source>
</evidence>
<dbReference type="InterPro" id="IPR032781">
    <property type="entry name" value="ABC_tran_Xtn"/>
</dbReference>
<proteinExistence type="predicted"/>
<dbReference type="InterPro" id="IPR032524">
    <property type="entry name" value="ABC_tran_C"/>
</dbReference>
<keyword evidence="2" id="KW-0067">ATP-binding</keyword>
<keyword evidence="3" id="KW-0175">Coiled coil</keyword>
<evidence type="ECO:0000313" key="7">
    <source>
        <dbReference type="Proteomes" id="UP000030134"/>
    </source>
</evidence>
<reference evidence="6 7" key="1">
    <citation type="submission" date="2014-08" db="EMBL/GenBank/DDBJ databases">
        <title>Porphyromonas gingivicanis strain:COT-022_OH1391 Genome sequencing.</title>
        <authorList>
            <person name="Wallis C."/>
            <person name="Deusch O."/>
            <person name="O'Flynn C."/>
            <person name="Davis I."/>
            <person name="Jospin G."/>
            <person name="Darling A.E."/>
            <person name="Coil D.A."/>
            <person name="Alexiev A."/>
            <person name="Horsfall A."/>
            <person name="Kirkwood N."/>
            <person name="Harris S."/>
            <person name="Eisen J.A."/>
        </authorList>
    </citation>
    <scope>NUCLEOTIDE SEQUENCE [LARGE SCALE GENOMIC DNA]</scope>
    <source>
        <strain evidence="7">COT-022 OH1391</strain>
    </source>
</reference>
<feature type="domain" description="ABC transporter" evidence="5">
    <location>
        <begin position="2"/>
        <end position="245"/>
    </location>
</feature>
<dbReference type="InterPro" id="IPR027417">
    <property type="entry name" value="P-loop_NTPase"/>
</dbReference>
<dbReference type="Pfam" id="PF16326">
    <property type="entry name" value="ABC_tran_CTD"/>
    <property type="match status" value="1"/>
</dbReference>
<dbReference type="SUPFAM" id="SSF52540">
    <property type="entry name" value="P-loop containing nucleoside triphosphate hydrolases"/>
    <property type="match status" value="2"/>
</dbReference>
<dbReference type="AlphaFoldDB" id="A0A0A2GEQ1"/>
<dbReference type="PROSITE" id="PS50893">
    <property type="entry name" value="ABC_TRANSPORTER_2"/>
    <property type="match status" value="2"/>
</dbReference>
<dbReference type="Gene3D" id="3.40.50.300">
    <property type="entry name" value="P-loop containing nucleotide triphosphate hydrolases"/>
    <property type="match status" value="2"/>
</dbReference>
<dbReference type="InterPro" id="IPR017871">
    <property type="entry name" value="ABC_transporter-like_CS"/>
</dbReference>
<keyword evidence="7" id="KW-1185">Reference proteome</keyword>
<dbReference type="PROSITE" id="PS00211">
    <property type="entry name" value="ABC_TRANSPORTER_1"/>
    <property type="match status" value="1"/>
</dbReference>
<dbReference type="EMBL" id="JQZW01000002">
    <property type="protein sequence ID" value="KGN98944.1"/>
    <property type="molecule type" value="Genomic_DNA"/>
</dbReference>
<evidence type="ECO:0000256" key="3">
    <source>
        <dbReference type="SAM" id="Coils"/>
    </source>
</evidence>
<evidence type="ECO:0000313" key="6">
    <source>
        <dbReference type="EMBL" id="KGN98944.1"/>
    </source>
</evidence>
<accession>A0A0A2GEQ1</accession>
<dbReference type="GO" id="GO:0003677">
    <property type="term" value="F:DNA binding"/>
    <property type="evidence" value="ECO:0007669"/>
    <property type="project" value="InterPro"/>
</dbReference>
<dbReference type="Pfam" id="PF00005">
    <property type="entry name" value="ABC_tran"/>
    <property type="match status" value="2"/>
</dbReference>
<dbReference type="GO" id="GO:0016887">
    <property type="term" value="F:ATP hydrolysis activity"/>
    <property type="evidence" value="ECO:0007669"/>
    <property type="project" value="InterPro"/>
</dbReference>
<dbReference type="RefSeq" id="WP_036882551.1">
    <property type="nucleotide sequence ID" value="NZ_JQZW01000002.1"/>
</dbReference>
<protein>
    <submittedName>
        <fullName evidence="6">ABC transporter</fullName>
    </submittedName>
</protein>
<dbReference type="InterPro" id="IPR003439">
    <property type="entry name" value="ABC_transporter-like_ATP-bd"/>
</dbReference>
<dbReference type="GO" id="GO:0005524">
    <property type="term" value="F:ATP binding"/>
    <property type="evidence" value="ECO:0007669"/>
    <property type="project" value="UniProtKB-KW"/>
</dbReference>
<dbReference type="OrthoDB" id="1521973at2"/>
<dbReference type="InterPro" id="IPR003593">
    <property type="entry name" value="AAA+_ATPase"/>
</dbReference>
<dbReference type="Gene3D" id="1.10.287.380">
    <property type="entry name" value="Valyl-tRNA synthetase, C-terminal domain"/>
    <property type="match status" value="1"/>
</dbReference>
<evidence type="ECO:0000256" key="2">
    <source>
        <dbReference type="ARBA" id="ARBA00022840"/>
    </source>
</evidence>
<dbReference type="InterPro" id="IPR051309">
    <property type="entry name" value="ABCF_ATPase"/>
</dbReference>
<organism evidence="6 7">
    <name type="scientific">Porphyromonas gingivicanis</name>
    <dbReference type="NCBI Taxonomy" id="266762"/>
    <lineage>
        <taxon>Bacteria</taxon>
        <taxon>Pseudomonadati</taxon>
        <taxon>Bacteroidota</taxon>
        <taxon>Bacteroidia</taxon>
        <taxon>Bacteroidales</taxon>
        <taxon>Porphyromonadaceae</taxon>
        <taxon>Porphyromonas</taxon>
    </lineage>
</organism>
<dbReference type="PANTHER" id="PTHR42855">
    <property type="entry name" value="ABC TRANSPORTER ATP-BINDING SUBUNIT"/>
    <property type="match status" value="1"/>
</dbReference>
<gene>
    <name evidence="6" type="ORF">HQ36_00110</name>
</gene>
<comment type="caution">
    <text evidence="6">The sequence shown here is derived from an EMBL/GenBank/DDBJ whole genome shotgun (WGS) entry which is preliminary data.</text>
</comment>
<dbReference type="eggNOG" id="COG0488">
    <property type="taxonomic scope" value="Bacteria"/>
</dbReference>
<dbReference type="Pfam" id="PF12848">
    <property type="entry name" value="ABC_tran_Xtn"/>
    <property type="match status" value="1"/>
</dbReference>
<feature type="coiled-coil region" evidence="3">
    <location>
        <begin position="231"/>
        <end position="265"/>
    </location>
</feature>
<evidence type="ECO:0000259" key="5">
    <source>
        <dbReference type="PROSITE" id="PS50893"/>
    </source>
</evidence>
<feature type="region of interest" description="Disordered" evidence="4">
    <location>
        <begin position="538"/>
        <end position="557"/>
    </location>
</feature>
<dbReference type="FunFam" id="3.40.50.300:FF:000011">
    <property type="entry name" value="Putative ABC transporter ATP-binding component"/>
    <property type="match status" value="1"/>
</dbReference>
<dbReference type="STRING" id="266762.HQ36_00110"/>
<dbReference type="PANTHER" id="PTHR42855:SF1">
    <property type="entry name" value="ABC TRANSPORTER DOMAIN-CONTAINING PROTEIN"/>
    <property type="match status" value="1"/>
</dbReference>
<dbReference type="CDD" id="cd03221">
    <property type="entry name" value="ABCF_EF-3"/>
    <property type="match status" value="2"/>
</dbReference>